<evidence type="ECO:0000313" key="14">
    <source>
        <dbReference type="Proteomes" id="UP000006790"/>
    </source>
</evidence>
<dbReference type="Pfam" id="PF00153">
    <property type="entry name" value="Mito_carr"/>
    <property type="match status" value="3"/>
</dbReference>
<evidence type="ECO:0000256" key="5">
    <source>
        <dbReference type="ARBA" id="ARBA00022737"/>
    </source>
</evidence>
<keyword evidence="6" id="KW-0999">Mitochondrion inner membrane</keyword>
<comment type="similarity">
    <text evidence="2 11">Belongs to the mitochondrial carrier (TC 2.A.29) family.</text>
</comment>
<feature type="transmembrane region" description="Helical" evidence="12">
    <location>
        <begin position="248"/>
        <end position="268"/>
    </location>
</feature>
<dbReference type="GO" id="GO:0005743">
    <property type="term" value="C:mitochondrial inner membrane"/>
    <property type="evidence" value="ECO:0007669"/>
    <property type="project" value="UniProtKB-SubCell"/>
</dbReference>
<dbReference type="OrthoDB" id="1747031at2759"/>
<dbReference type="OMA" id="YWWGYES"/>
<evidence type="ECO:0000256" key="3">
    <source>
        <dbReference type="ARBA" id="ARBA00022448"/>
    </source>
</evidence>
<keyword evidence="14" id="KW-1185">Reference proteome</keyword>
<dbReference type="InterPro" id="IPR045315">
    <property type="entry name" value="Mtm1-like"/>
</dbReference>
<accession>I6NCU9</accession>
<dbReference type="Gene3D" id="1.50.40.10">
    <property type="entry name" value="Mitochondrial carrier domain"/>
    <property type="match status" value="2"/>
</dbReference>
<dbReference type="InterPro" id="IPR023395">
    <property type="entry name" value="MCP_dom_sf"/>
</dbReference>
<evidence type="ECO:0000256" key="9">
    <source>
        <dbReference type="ARBA" id="ARBA00023136"/>
    </source>
</evidence>
<feature type="repeat" description="Solcar" evidence="10">
    <location>
        <begin position="249"/>
        <end position="354"/>
    </location>
</feature>
<feature type="repeat" description="Solcar" evidence="10">
    <location>
        <begin position="10"/>
        <end position="134"/>
    </location>
</feature>
<dbReference type="InParanoid" id="I6NCU9"/>
<keyword evidence="4 10" id="KW-0812">Transmembrane</keyword>
<feature type="transmembrane region" description="Helical" evidence="12">
    <location>
        <begin position="105"/>
        <end position="124"/>
    </location>
</feature>
<dbReference type="GeneID" id="11470324"/>
<keyword evidence="3 11" id="KW-0813">Transport</keyword>
<protein>
    <recommendedName>
        <fullName evidence="15">Mitochondrial carrier protein MTM1</fullName>
    </recommendedName>
</protein>
<dbReference type="RefSeq" id="XP_003646708.1">
    <property type="nucleotide sequence ID" value="XM_003646660.1"/>
</dbReference>
<dbReference type="GO" id="GO:1990542">
    <property type="term" value="P:mitochondrial transmembrane transport"/>
    <property type="evidence" value="ECO:0007669"/>
    <property type="project" value="InterPro"/>
</dbReference>
<evidence type="ECO:0000256" key="8">
    <source>
        <dbReference type="ARBA" id="ARBA00023128"/>
    </source>
</evidence>
<dbReference type="PROSITE" id="PS50920">
    <property type="entry name" value="SOLCAR"/>
    <property type="match status" value="3"/>
</dbReference>
<reference evidence="13 14" key="1">
    <citation type="journal article" date="2011" name="G3 (Bethesda)">
        <title>Genome evolution in the Eremothecium clade of the Saccharomyces complex revealed by comparative genomics.</title>
        <authorList>
            <person name="Wendland J."/>
            <person name="Walther A."/>
        </authorList>
    </citation>
    <scope>NUCLEOTIDE SEQUENCE [LARGE SCALE GENOMIC DNA]</scope>
    <source>
        <strain evidence="14">CBS 270.75 / DBVPG 7215 / KCTC 17166 / NRRL Y-17582</strain>
    </source>
</reference>
<keyword evidence="7 12" id="KW-1133">Transmembrane helix</keyword>
<feature type="repeat" description="Solcar" evidence="10">
    <location>
        <begin position="141"/>
        <end position="234"/>
    </location>
</feature>
<organism evidence="13 14">
    <name type="scientific">Eremothecium cymbalariae (strain CBS 270.75 / DBVPG 7215 / KCTC 17166 / NRRL Y-17582)</name>
    <name type="common">Yeast</name>
    <dbReference type="NCBI Taxonomy" id="931890"/>
    <lineage>
        <taxon>Eukaryota</taxon>
        <taxon>Fungi</taxon>
        <taxon>Dikarya</taxon>
        <taxon>Ascomycota</taxon>
        <taxon>Saccharomycotina</taxon>
        <taxon>Saccharomycetes</taxon>
        <taxon>Saccharomycetales</taxon>
        <taxon>Saccharomycetaceae</taxon>
        <taxon>Eremothecium</taxon>
    </lineage>
</organism>
<dbReference type="FunCoup" id="I6NCU9">
    <property type="interactions" value="812"/>
</dbReference>
<keyword evidence="8" id="KW-0496">Mitochondrion</keyword>
<evidence type="ECO:0000256" key="4">
    <source>
        <dbReference type="ARBA" id="ARBA00022692"/>
    </source>
</evidence>
<dbReference type="SUPFAM" id="SSF103506">
    <property type="entry name" value="Mitochondrial carrier"/>
    <property type="match status" value="1"/>
</dbReference>
<evidence type="ECO:0000256" key="10">
    <source>
        <dbReference type="PROSITE-ProRule" id="PRU00282"/>
    </source>
</evidence>
<dbReference type="KEGG" id="erc:Ecym_5110"/>
<dbReference type="GO" id="GO:0006879">
    <property type="term" value="P:intracellular iron ion homeostasis"/>
    <property type="evidence" value="ECO:0007669"/>
    <property type="project" value="EnsemblFungi"/>
</dbReference>
<dbReference type="GO" id="GO:0030170">
    <property type="term" value="F:pyridoxal phosphate binding"/>
    <property type="evidence" value="ECO:0007669"/>
    <property type="project" value="EnsemblFungi"/>
</dbReference>
<evidence type="ECO:0000256" key="1">
    <source>
        <dbReference type="ARBA" id="ARBA00004448"/>
    </source>
</evidence>
<dbReference type="PANTHER" id="PTHR45760">
    <property type="entry name" value="FI19922P1-RELATED"/>
    <property type="match status" value="1"/>
</dbReference>
<evidence type="ECO:0000256" key="7">
    <source>
        <dbReference type="ARBA" id="ARBA00022989"/>
    </source>
</evidence>
<evidence type="ECO:0000256" key="2">
    <source>
        <dbReference type="ARBA" id="ARBA00006375"/>
    </source>
</evidence>
<dbReference type="InterPro" id="IPR018108">
    <property type="entry name" value="MCP_transmembrane"/>
</dbReference>
<evidence type="ECO:0000313" key="13">
    <source>
        <dbReference type="EMBL" id="AET39891.1"/>
    </source>
</evidence>
<dbReference type="Proteomes" id="UP000006790">
    <property type="component" value="Chromosome 5"/>
</dbReference>
<dbReference type="PANTHER" id="PTHR45760:SF2">
    <property type="entry name" value="FI19922P1-RELATED"/>
    <property type="match status" value="1"/>
</dbReference>
<evidence type="ECO:0008006" key="15">
    <source>
        <dbReference type="Google" id="ProtNLM"/>
    </source>
</evidence>
<sequence length="357" mass="39613">MSSDSYVRLKEKMISASAGSLATSLFLTPMDVVRVRLQQQEMLPECSCVGVEGSKVNLSSESVNVGKLFWQDACFQDIQCKNTSLRFNNTWEALLKISKVEGLKTLWTGISLTLLMAIPANVVYYSGYETLRDNSPLSQSFPNLNPLVCGAISRIVAATSVAPLELARTRLQSIPRTSKDVSTLKVVKDLVKEFKKEVSVLGLRALFRGLELTLWRDVPFSAIYWGSYEFYKSSNFQKHMMMNSESTWDYFLTSLLGGAISGAIAALVTHPFDLGKTRMQIAIVNSSSRNANTSSYNKPSSGFSSPQHSMFGFLNHIRKTEGVKALYTGLLPRMMKIAPSCAIMISTYEVSKKFFSS</sequence>
<dbReference type="STRING" id="931890.I6NCU9"/>
<dbReference type="eggNOG" id="KOG0761">
    <property type="taxonomic scope" value="Eukaryota"/>
</dbReference>
<comment type="subcellular location">
    <subcellularLocation>
        <location evidence="1">Mitochondrion inner membrane</location>
        <topology evidence="1">Multi-pass membrane protein</topology>
    </subcellularLocation>
</comment>
<keyword evidence="5" id="KW-0677">Repeat</keyword>
<evidence type="ECO:0000256" key="11">
    <source>
        <dbReference type="RuleBase" id="RU000488"/>
    </source>
</evidence>
<name>I6NCU9_ERECY</name>
<dbReference type="GO" id="GO:0031921">
    <property type="term" value="P:pyridoxal phosphate transport"/>
    <property type="evidence" value="ECO:0007669"/>
    <property type="project" value="EnsemblFungi"/>
</dbReference>
<keyword evidence="9 10" id="KW-0472">Membrane</keyword>
<dbReference type="EMBL" id="CP002501">
    <property type="protein sequence ID" value="AET39891.1"/>
    <property type="molecule type" value="Genomic_DNA"/>
</dbReference>
<evidence type="ECO:0000256" key="12">
    <source>
        <dbReference type="SAM" id="Phobius"/>
    </source>
</evidence>
<dbReference type="AlphaFoldDB" id="I6NCU9"/>
<gene>
    <name evidence="13" type="ordered locus">Ecym_5110</name>
</gene>
<dbReference type="HOGENOM" id="CLU_015166_0_0_1"/>
<evidence type="ECO:0000256" key="6">
    <source>
        <dbReference type="ARBA" id="ARBA00022792"/>
    </source>
</evidence>
<proteinExistence type="inferred from homology"/>